<dbReference type="InterPro" id="IPR007865">
    <property type="entry name" value="Aminopep_P_N"/>
</dbReference>
<name>A0A926ICK0_9FIRM</name>
<dbReference type="GO" id="GO:0030145">
    <property type="term" value="F:manganese ion binding"/>
    <property type="evidence" value="ECO:0007669"/>
    <property type="project" value="InterPro"/>
</dbReference>
<dbReference type="PANTHER" id="PTHR43226">
    <property type="entry name" value="XAA-PRO AMINOPEPTIDASE 3"/>
    <property type="match status" value="1"/>
</dbReference>
<dbReference type="EC" id="3.4.11.9" evidence="4"/>
<dbReference type="SUPFAM" id="SSF53092">
    <property type="entry name" value="Creatinase/prolidase N-terminal domain"/>
    <property type="match status" value="1"/>
</dbReference>
<reference evidence="9" key="1">
    <citation type="submission" date="2020-08" db="EMBL/GenBank/DDBJ databases">
        <title>Genome public.</title>
        <authorList>
            <person name="Liu C."/>
            <person name="Sun Q."/>
        </authorList>
    </citation>
    <scope>NUCLEOTIDE SEQUENCE</scope>
    <source>
        <strain evidence="9">NSJ-12</strain>
    </source>
</reference>
<proteinExistence type="inferred from homology"/>
<evidence type="ECO:0000256" key="1">
    <source>
        <dbReference type="ARBA" id="ARBA00001424"/>
    </source>
</evidence>
<dbReference type="InterPro" id="IPR036005">
    <property type="entry name" value="Creatinase/aminopeptidase-like"/>
</dbReference>
<dbReference type="InterPro" id="IPR029149">
    <property type="entry name" value="Creatin/AminoP/Spt16_N"/>
</dbReference>
<comment type="cofactor">
    <cofactor evidence="2">
        <name>Mn(2+)</name>
        <dbReference type="ChEBI" id="CHEBI:29035"/>
    </cofactor>
</comment>
<feature type="domain" description="Aminopeptidase P N-terminal" evidence="8">
    <location>
        <begin position="1"/>
        <end position="133"/>
    </location>
</feature>
<dbReference type="Gene3D" id="3.40.350.10">
    <property type="entry name" value="Creatinase/prolidase N-terminal domain"/>
    <property type="match status" value="1"/>
</dbReference>
<evidence type="ECO:0000256" key="7">
    <source>
        <dbReference type="ARBA" id="ARBA00023211"/>
    </source>
</evidence>
<keyword evidence="7" id="KW-0464">Manganese</keyword>
<dbReference type="SUPFAM" id="SSF55920">
    <property type="entry name" value="Creatinase/aminopeptidase"/>
    <property type="match status" value="1"/>
</dbReference>
<comment type="caution">
    <text evidence="9">The sequence shown here is derived from an EMBL/GenBank/DDBJ whole genome shotgun (WGS) entry which is preliminary data.</text>
</comment>
<dbReference type="AlphaFoldDB" id="A0A926ICK0"/>
<dbReference type="GO" id="GO:0006508">
    <property type="term" value="P:proteolysis"/>
    <property type="evidence" value="ECO:0007669"/>
    <property type="project" value="TreeGrafter"/>
</dbReference>
<dbReference type="Pfam" id="PF00557">
    <property type="entry name" value="Peptidase_M24"/>
    <property type="match status" value="1"/>
</dbReference>
<dbReference type="GO" id="GO:0005829">
    <property type="term" value="C:cytosol"/>
    <property type="evidence" value="ECO:0007669"/>
    <property type="project" value="TreeGrafter"/>
</dbReference>
<evidence type="ECO:0000313" key="9">
    <source>
        <dbReference type="EMBL" id="MBC8578767.1"/>
    </source>
</evidence>
<dbReference type="GO" id="GO:0070006">
    <property type="term" value="F:metalloaminopeptidase activity"/>
    <property type="evidence" value="ECO:0007669"/>
    <property type="project" value="InterPro"/>
</dbReference>
<dbReference type="CDD" id="cd01087">
    <property type="entry name" value="Prolidase"/>
    <property type="match status" value="1"/>
</dbReference>
<evidence type="ECO:0000256" key="3">
    <source>
        <dbReference type="ARBA" id="ARBA00008766"/>
    </source>
</evidence>
<keyword evidence="9" id="KW-0031">Aminopeptidase</keyword>
<dbReference type="PANTHER" id="PTHR43226:SF4">
    <property type="entry name" value="XAA-PRO AMINOPEPTIDASE 3"/>
    <property type="match status" value="1"/>
</dbReference>
<comment type="catalytic activity">
    <reaction evidence="1">
        <text>Release of any N-terminal amino acid, including proline, that is linked to proline, even from a dipeptide or tripeptide.</text>
        <dbReference type="EC" id="3.4.11.9"/>
    </reaction>
</comment>
<dbReference type="EMBL" id="JACRSY010000005">
    <property type="protein sequence ID" value="MBC8578767.1"/>
    <property type="molecule type" value="Genomic_DNA"/>
</dbReference>
<evidence type="ECO:0000313" key="10">
    <source>
        <dbReference type="Proteomes" id="UP000655830"/>
    </source>
</evidence>
<accession>A0A926ICK0</accession>
<dbReference type="RefSeq" id="WP_249331814.1">
    <property type="nucleotide sequence ID" value="NZ_JACRSY010000005.1"/>
</dbReference>
<keyword evidence="9" id="KW-0645">Protease</keyword>
<dbReference type="Pfam" id="PF05195">
    <property type="entry name" value="AMP_N"/>
    <property type="match status" value="1"/>
</dbReference>
<dbReference type="Proteomes" id="UP000655830">
    <property type="component" value="Unassembled WGS sequence"/>
</dbReference>
<gene>
    <name evidence="9" type="ORF">H8718_04385</name>
</gene>
<comment type="similarity">
    <text evidence="3">Belongs to the peptidase M24B family.</text>
</comment>
<protein>
    <recommendedName>
        <fullName evidence="4">Xaa-Pro aminopeptidase</fullName>
        <ecNumber evidence="4">3.4.11.9</ecNumber>
    </recommendedName>
</protein>
<evidence type="ECO:0000259" key="8">
    <source>
        <dbReference type="SMART" id="SM01011"/>
    </source>
</evidence>
<keyword evidence="10" id="KW-1185">Reference proteome</keyword>
<organism evidence="9 10">
    <name type="scientific">Zhenhengia yiwuensis</name>
    <dbReference type="NCBI Taxonomy" id="2763666"/>
    <lineage>
        <taxon>Bacteria</taxon>
        <taxon>Bacillati</taxon>
        <taxon>Bacillota</taxon>
        <taxon>Clostridia</taxon>
        <taxon>Lachnospirales</taxon>
        <taxon>Lachnospiraceae</taxon>
        <taxon>Zhenhengia</taxon>
    </lineage>
</organism>
<keyword evidence="6" id="KW-0378">Hydrolase</keyword>
<evidence type="ECO:0000256" key="2">
    <source>
        <dbReference type="ARBA" id="ARBA00001936"/>
    </source>
</evidence>
<evidence type="ECO:0000256" key="5">
    <source>
        <dbReference type="ARBA" id="ARBA00022723"/>
    </source>
</evidence>
<keyword evidence="5" id="KW-0479">Metal-binding</keyword>
<evidence type="ECO:0000256" key="6">
    <source>
        <dbReference type="ARBA" id="ARBA00022801"/>
    </source>
</evidence>
<dbReference type="InterPro" id="IPR052433">
    <property type="entry name" value="X-Pro_dipept-like"/>
</dbReference>
<evidence type="ECO:0000256" key="4">
    <source>
        <dbReference type="ARBA" id="ARBA00012574"/>
    </source>
</evidence>
<dbReference type="SMART" id="SM01011">
    <property type="entry name" value="AMP_N"/>
    <property type="match status" value="1"/>
</dbReference>
<dbReference type="Gene3D" id="3.90.230.10">
    <property type="entry name" value="Creatinase/methionine aminopeptidase superfamily"/>
    <property type="match status" value="1"/>
</dbReference>
<sequence length="413" mass="47116">MSENFFKCNRKRLGEKLEDRSAVVLFSGQPPKKSADEDYAFTTNRHFYYMCGVKEPHIMLMMVKEGDKVKSTLFIKKADPFMEKWVGKTISKEDALTVSAVDEVKYVEDFEGTLHYILSRQVVHHLYLDFELEGFNAPLTKEQVFANKCKERYPFIQIQNVHHLISSLRVIKAPYEVDKLKEAIKVTDEGIKALMKNAKSGIMEYALEAHFDFVLKCNGIKDFAFKTIAASGVNGTILHYSSNDSIIPENSLVLFDLGAQYDYYNADITRTIPADGKFTERQKTFYNIVLKANEEVIKAIKPGVPFTRLNEIVREIYLEELKGLGLVETMEDVSKYYYHGVSHFLGLDTHDVGDRGMILEPGMVLTVEPGLYIEDEEIGIRIEDDVLVTQDGCEVLSKDIIKTVEDIEAYMQS</sequence>
<dbReference type="InterPro" id="IPR000994">
    <property type="entry name" value="Pept_M24"/>
</dbReference>